<reference evidence="2 3" key="1">
    <citation type="submission" date="2019-05" db="EMBL/GenBank/DDBJ databases">
        <title>Emergence of the Ug99 lineage of the wheat stem rust pathogen through somatic hybridization.</title>
        <authorList>
            <person name="Li F."/>
            <person name="Upadhyaya N.M."/>
            <person name="Sperschneider J."/>
            <person name="Matny O."/>
            <person name="Nguyen-Phuc H."/>
            <person name="Mago R."/>
            <person name="Raley C."/>
            <person name="Miller M.E."/>
            <person name="Silverstein K.A.T."/>
            <person name="Henningsen E."/>
            <person name="Hirsch C.D."/>
            <person name="Visser B."/>
            <person name="Pretorius Z.A."/>
            <person name="Steffenson B.J."/>
            <person name="Schwessinger B."/>
            <person name="Dodds P.N."/>
            <person name="Figueroa M."/>
        </authorList>
    </citation>
    <scope>NUCLEOTIDE SEQUENCE [LARGE SCALE GENOMIC DNA]</scope>
    <source>
        <strain evidence="2 3">Ug99</strain>
    </source>
</reference>
<name>A0A5B0SMY1_PUCGR</name>
<dbReference type="EMBL" id="VDEP01000001">
    <property type="protein sequence ID" value="KAA1139298.1"/>
    <property type="molecule type" value="Genomic_DNA"/>
</dbReference>
<protein>
    <submittedName>
        <fullName evidence="2">Uncharacterized protein</fullName>
    </submittedName>
</protein>
<dbReference type="Proteomes" id="UP000325313">
    <property type="component" value="Unassembled WGS sequence"/>
</dbReference>
<comment type="caution">
    <text evidence="2">The sequence shown here is derived from an EMBL/GenBank/DDBJ whole genome shotgun (WGS) entry which is preliminary data.</text>
</comment>
<dbReference type="AlphaFoldDB" id="A0A5B0SMY1"/>
<accession>A0A5B0SMY1</accession>
<evidence type="ECO:0000256" key="1">
    <source>
        <dbReference type="SAM" id="MobiDB-lite"/>
    </source>
</evidence>
<organism evidence="2 3">
    <name type="scientific">Puccinia graminis f. sp. tritici</name>
    <dbReference type="NCBI Taxonomy" id="56615"/>
    <lineage>
        <taxon>Eukaryota</taxon>
        <taxon>Fungi</taxon>
        <taxon>Dikarya</taxon>
        <taxon>Basidiomycota</taxon>
        <taxon>Pucciniomycotina</taxon>
        <taxon>Pucciniomycetes</taxon>
        <taxon>Pucciniales</taxon>
        <taxon>Pucciniaceae</taxon>
        <taxon>Puccinia</taxon>
    </lineage>
</organism>
<proteinExistence type="predicted"/>
<feature type="region of interest" description="Disordered" evidence="1">
    <location>
        <begin position="1"/>
        <end position="29"/>
    </location>
</feature>
<evidence type="ECO:0000313" key="3">
    <source>
        <dbReference type="Proteomes" id="UP000325313"/>
    </source>
</evidence>
<sequence length="140" mass="15496">MLPAKPPAINAKPMNNNSRAFHATPSWEENEIPAEPSEIRRFLSIRFTIIIPIVEHNPGILDTLIHSCQIIFPPQRAHRAYQSVNVTCTGTGSKGDSGEGFMVADRVHASKKTHPDAQPPPPEKKKTTKTKMRNPNPTSI</sequence>
<gene>
    <name evidence="2" type="ORF">PGTUg99_037680</name>
</gene>
<feature type="region of interest" description="Disordered" evidence="1">
    <location>
        <begin position="91"/>
        <end position="140"/>
    </location>
</feature>
<evidence type="ECO:0000313" key="2">
    <source>
        <dbReference type="EMBL" id="KAA1139298.1"/>
    </source>
</evidence>